<dbReference type="PATRIC" id="fig|1291379.3.peg.1682"/>
<evidence type="ECO:0000313" key="1">
    <source>
        <dbReference type="EMBL" id="AGT44182.1"/>
    </source>
</evidence>
<dbReference type="Gene3D" id="1.25.40.10">
    <property type="entry name" value="Tetratricopeptide repeat domain"/>
    <property type="match status" value="1"/>
</dbReference>
<name>S5ZNM1_9SPIR</name>
<gene>
    <name evidence="1" type="ORF">TPE_1704</name>
</gene>
<dbReference type="KEGG" id="tped:TPE_1704"/>
<dbReference type="AlphaFoldDB" id="S5ZNM1"/>
<keyword evidence="2" id="KW-1185">Reference proteome</keyword>
<accession>S5ZNM1</accession>
<protein>
    <submittedName>
        <fullName evidence="1">Uncharacterized protein</fullName>
    </submittedName>
</protein>
<sequence>MLIFIFSCANTVSYENIMKKQIEMLSPDIITQLEKEKVIIIDPDFVFVDTTKIEDMYVSNVIISDSVVNDAEKRYIISHLIRNILIQDAVIYNYDEKGNNFTMEPHIVVGDDFIYENSNAICDVIYYIVHKDYFNFYGKPGGGFDKFFSSSLLEVISADLKHLKLKLKKENAFSEAPFAEIDIKQVLASLNTKNKEKYYGHLNFTNEDLLTLKVKGLSGDDVCAYNISAYYKFFKFDANNESIWSEIGAENDFDIAQNDYARILEASNDIITEKKIRSLYWLISASENGNYDAHYKIETENLKLESSYPRLNEDIYKKGNNLLSDYEIKILIDYALRGGKKEAYRLYEYYQDYKKDETEASYWLRIGAQNKDSDCQYEYGKYLLGKDDEYSKIRGGFWIRKAIQNGNTEAKKLLKEIAENEN</sequence>
<dbReference type="Proteomes" id="UP000015620">
    <property type="component" value="Chromosome"/>
</dbReference>
<reference evidence="1 2" key="1">
    <citation type="journal article" date="2013" name="PLoS ONE">
        <title>Genome-Wide Relatedness of Treponema pedis, from Gingiva and Necrotic Skin Lesions of Pigs, with the Human Oral Pathogen Treponema denticola.</title>
        <authorList>
            <person name="Svartstrom O."/>
            <person name="Mushtaq M."/>
            <person name="Pringle M."/>
            <person name="Segerman B."/>
        </authorList>
    </citation>
    <scope>NUCLEOTIDE SEQUENCE [LARGE SCALE GENOMIC DNA]</scope>
    <source>
        <strain evidence="1">T A4</strain>
    </source>
</reference>
<proteinExistence type="predicted"/>
<dbReference type="STRING" id="1291379.TPE_1704"/>
<evidence type="ECO:0000313" key="2">
    <source>
        <dbReference type="Proteomes" id="UP000015620"/>
    </source>
</evidence>
<dbReference type="InterPro" id="IPR011990">
    <property type="entry name" value="TPR-like_helical_dom_sf"/>
</dbReference>
<dbReference type="HOGENOM" id="CLU_808775_0_0_12"/>
<dbReference type="EMBL" id="CP004120">
    <property type="protein sequence ID" value="AGT44182.1"/>
    <property type="molecule type" value="Genomic_DNA"/>
</dbReference>
<organism evidence="1 2">
    <name type="scientific">Treponema pedis str. T A4</name>
    <dbReference type="NCBI Taxonomy" id="1291379"/>
    <lineage>
        <taxon>Bacteria</taxon>
        <taxon>Pseudomonadati</taxon>
        <taxon>Spirochaetota</taxon>
        <taxon>Spirochaetia</taxon>
        <taxon>Spirochaetales</taxon>
        <taxon>Treponemataceae</taxon>
        <taxon>Treponema</taxon>
    </lineage>
</organism>